<protein>
    <submittedName>
        <fullName evidence="1">Fatty-acid oxidation protein subunit alpha</fullName>
    </submittedName>
</protein>
<dbReference type="InterPro" id="IPR014919">
    <property type="entry name" value="XisH"/>
</dbReference>
<dbReference type="InterPro" id="IPR011335">
    <property type="entry name" value="Restrct_endonuc-II-like"/>
</dbReference>
<proteinExistence type="predicted"/>
<accession>A0A0F5YHQ6</accession>
<evidence type="ECO:0000313" key="2">
    <source>
        <dbReference type="Proteomes" id="UP000033607"/>
    </source>
</evidence>
<dbReference type="RefSeq" id="WP_046278326.1">
    <property type="nucleotide sequence ID" value="NZ_LATL02000175.1"/>
</dbReference>
<dbReference type="PATRIC" id="fig|1637645.4.peg.3433"/>
<dbReference type="InterPro" id="IPR011856">
    <property type="entry name" value="tRNA_endonuc-like_dom_sf"/>
</dbReference>
<name>A0A0F5YHQ6_9CYAN</name>
<dbReference type="AlphaFoldDB" id="A0A0F5YHQ6"/>
<dbReference type="CDD" id="cd22366">
    <property type="entry name" value="XisH-like"/>
    <property type="match status" value="1"/>
</dbReference>
<dbReference type="EMBL" id="LATL02000175">
    <property type="protein sequence ID" value="KKD38288.1"/>
    <property type="molecule type" value="Genomic_DNA"/>
</dbReference>
<organism evidence="1 2">
    <name type="scientific">Limnoraphis robusta CS-951</name>
    <dbReference type="NCBI Taxonomy" id="1637645"/>
    <lineage>
        <taxon>Bacteria</taxon>
        <taxon>Bacillati</taxon>
        <taxon>Cyanobacteriota</taxon>
        <taxon>Cyanophyceae</taxon>
        <taxon>Oscillatoriophycideae</taxon>
        <taxon>Oscillatoriales</taxon>
        <taxon>Sirenicapillariaceae</taxon>
        <taxon>Limnoraphis</taxon>
    </lineage>
</organism>
<dbReference type="GO" id="GO:0003676">
    <property type="term" value="F:nucleic acid binding"/>
    <property type="evidence" value="ECO:0007669"/>
    <property type="project" value="InterPro"/>
</dbReference>
<dbReference type="Gene3D" id="3.40.1350.10">
    <property type="match status" value="1"/>
</dbReference>
<evidence type="ECO:0000313" key="1">
    <source>
        <dbReference type="EMBL" id="KKD38288.1"/>
    </source>
</evidence>
<dbReference type="SUPFAM" id="SSF52980">
    <property type="entry name" value="Restriction endonuclease-like"/>
    <property type="match status" value="1"/>
</dbReference>
<sequence length="139" mass="16233">MPARDIYHQTVKKALIKDGWTITHDPLRIRLARGRNLFVDMGAERLLAAERDAEKIAIEVKSFTRPSEMKDLEEAVGQFVLYSRLLKRYYPDYTLYLAVSDNIRKTVFEEEAGQTLIEDGIIRLFSFDPTLEVIIQWIR</sequence>
<reference evidence="1 2" key="1">
    <citation type="submission" date="2015-06" db="EMBL/GenBank/DDBJ databases">
        <title>Draft genome assembly of filamentous brackish cyanobacterium Limnoraphis robusta strain CS-951.</title>
        <authorList>
            <person name="Willis A."/>
            <person name="Parks M."/>
            <person name="Burford M.A."/>
        </authorList>
    </citation>
    <scope>NUCLEOTIDE SEQUENCE [LARGE SCALE GENOMIC DNA]</scope>
    <source>
        <strain evidence="1 2">CS-951</strain>
    </source>
</reference>
<dbReference type="OrthoDB" id="456752at2"/>
<comment type="caution">
    <text evidence="1">The sequence shown here is derived from an EMBL/GenBank/DDBJ whole genome shotgun (WGS) entry which is preliminary data.</text>
</comment>
<gene>
    <name evidence="1" type="ORF">WN50_09655</name>
</gene>
<dbReference type="Proteomes" id="UP000033607">
    <property type="component" value="Unassembled WGS sequence"/>
</dbReference>
<dbReference type="Pfam" id="PF08814">
    <property type="entry name" value="XisH"/>
    <property type="match status" value="1"/>
</dbReference>